<dbReference type="AlphaFoldDB" id="A0AAW5LP79"/>
<keyword evidence="4" id="KW-0572">Peptidoglycan-anchor</keyword>
<evidence type="ECO:0000313" key="9">
    <source>
        <dbReference type="Proteomes" id="UP001206089"/>
    </source>
</evidence>
<keyword evidence="6" id="KW-0472">Membrane</keyword>
<reference evidence="8" key="1">
    <citation type="submission" date="2022-07" db="EMBL/GenBank/DDBJ databases">
        <authorList>
            <person name="Peng Z."/>
        </authorList>
    </citation>
    <scope>NUCLEOTIDE SEQUENCE</scope>
    <source>
        <strain evidence="8">2022WUSS069</strain>
    </source>
</reference>
<keyword evidence="3" id="KW-0732">Signal</keyword>
<dbReference type="Proteomes" id="UP001206089">
    <property type="component" value="Unassembled WGS sequence"/>
</dbReference>
<dbReference type="EMBL" id="JANJPK010000024">
    <property type="protein sequence ID" value="MCR1233166.1"/>
    <property type="molecule type" value="Genomic_DNA"/>
</dbReference>
<evidence type="ECO:0000259" key="7">
    <source>
        <dbReference type="Pfam" id="PF00746"/>
    </source>
</evidence>
<keyword evidence="6" id="KW-0812">Transmembrane</keyword>
<feature type="domain" description="Gram-positive cocci surface proteins LPxTG" evidence="7">
    <location>
        <begin position="34"/>
        <end position="68"/>
    </location>
</feature>
<evidence type="ECO:0000256" key="5">
    <source>
        <dbReference type="SAM" id="MobiDB-lite"/>
    </source>
</evidence>
<evidence type="ECO:0000313" key="8">
    <source>
        <dbReference type="EMBL" id="MCR1233166.1"/>
    </source>
</evidence>
<evidence type="ECO:0000256" key="6">
    <source>
        <dbReference type="SAM" id="Phobius"/>
    </source>
</evidence>
<feature type="region of interest" description="Disordered" evidence="5">
    <location>
        <begin position="1"/>
        <end position="45"/>
    </location>
</feature>
<sequence length="73" mass="7911">MSESISESVSESVSESLSESESTPSRHSQAPRRKGALPNTGEQSSAWAGIFGAGLLLGGLYKRRRQNKEEEED</sequence>
<comment type="caution">
    <text evidence="8">The sequence shown here is derived from an EMBL/GenBank/DDBJ whole genome shotgun (WGS) entry which is preliminary data.</text>
</comment>
<keyword evidence="6" id="KW-1133">Transmembrane helix</keyword>
<name>A0AAW5LP79_STRSU</name>
<dbReference type="Pfam" id="PF00746">
    <property type="entry name" value="Gram_pos_anchor"/>
    <property type="match status" value="1"/>
</dbReference>
<dbReference type="NCBIfam" id="TIGR01167">
    <property type="entry name" value="LPXTG_anchor"/>
    <property type="match status" value="1"/>
</dbReference>
<feature type="transmembrane region" description="Helical" evidence="6">
    <location>
        <begin position="44"/>
        <end position="61"/>
    </location>
</feature>
<dbReference type="RefSeq" id="WP_247904470.1">
    <property type="nucleotide sequence ID" value="NZ_CP039462.1"/>
</dbReference>
<gene>
    <name evidence="8" type="ORF">NQD44_08620</name>
</gene>
<proteinExistence type="predicted"/>
<dbReference type="InterPro" id="IPR019931">
    <property type="entry name" value="LPXTG_anchor"/>
</dbReference>
<evidence type="ECO:0000256" key="4">
    <source>
        <dbReference type="ARBA" id="ARBA00023088"/>
    </source>
</evidence>
<evidence type="ECO:0000256" key="3">
    <source>
        <dbReference type="ARBA" id="ARBA00022729"/>
    </source>
</evidence>
<feature type="compositionally biased region" description="Low complexity" evidence="5">
    <location>
        <begin position="1"/>
        <end position="22"/>
    </location>
</feature>
<keyword evidence="2" id="KW-0964">Secreted</keyword>
<protein>
    <submittedName>
        <fullName evidence="8">LPXTG cell wall anchor domain-containing protein</fullName>
    </submittedName>
</protein>
<keyword evidence="1" id="KW-0134">Cell wall</keyword>
<evidence type="ECO:0000256" key="2">
    <source>
        <dbReference type="ARBA" id="ARBA00022525"/>
    </source>
</evidence>
<evidence type="ECO:0000256" key="1">
    <source>
        <dbReference type="ARBA" id="ARBA00022512"/>
    </source>
</evidence>
<organism evidence="8 9">
    <name type="scientific">Streptococcus suis</name>
    <dbReference type="NCBI Taxonomy" id="1307"/>
    <lineage>
        <taxon>Bacteria</taxon>
        <taxon>Bacillati</taxon>
        <taxon>Bacillota</taxon>
        <taxon>Bacilli</taxon>
        <taxon>Lactobacillales</taxon>
        <taxon>Streptococcaceae</taxon>
        <taxon>Streptococcus</taxon>
    </lineage>
</organism>
<accession>A0AAW5LP79</accession>